<dbReference type="InterPro" id="IPR016181">
    <property type="entry name" value="Acyl_CoA_acyltransferase"/>
</dbReference>
<dbReference type="Gene3D" id="3.40.630.30">
    <property type="match status" value="1"/>
</dbReference>
<proteinExistence type="predicted"/>
<evidence type="ECO:0000313" key="2">
    <source>
        <dbReference type="EMBL" id="KTD82935.1"/>
    </source>
</evidence>
<keyword evidence="2" id="KW-0808">Transferase</keyword>
<accession>A0A0W1ANN1</accession>
<comment type="caution">
    <text evidence="2">The sequence shown here is derived from an EMBL/GenBank/DDBJ whole genome shotgun (WGS) entry which is preliminary data.</text>
</comment>
<evidence type="ECO:0000259" key="1">
    <source>
        <dbReference type="PROSITE" id="PS51186"/>
    </source>
</evidence>
<reference evidence="2 3" key="1">
    <citation type="submission" date="2015-11" db="EMBL/GenBank/DDBJ databases">
        <title>Genomic analysis of 38 Legionella species identifies large and diverse effector repertoires.</title>
        <authorList>
            <person name="Burstein D."/>
            <person name="Amaro F."/>
            <person name="Zusman T."/>
            <person name="Lifshitz Z."/>
            <person name="Cohen O."/>
            <person name="Gilbert J.A."/>
            <person name="Pupko T."/>
            <person name="Shuman H.A."/>
            <person name="Segal G."/>
        </authorList>
    </citation>
    <scope>NUCLEOTIDE SEQUENCE [LARGE SCALE GENOMIC DNA]</scope>
    <source>
        <strain evidence="2 3">ATCC 51914</strain>
    </source>
</reference>
<dbReference type="InterPro" id="IPR000182">
    <property type="entry name" value="GNAT_dom"/>
</dbReference>
<evidence type="ECO:0000313" key="3">
    <source>
        <dbReference type="Proteomes" id="UP000054729"/>
    </source>
</evidence>
<protein>
    <submittedName>
        <fullName evidence="2">GNAT family acetyltransferase</fullName>
    </submittedName>
</protein>
<organism evidence="2 3">
    <name type="scientific">Legionella waltersii</name>
    <dbReference type="NCBI Taxonomy" id="66969"/>
    <lineage>
        <taxon>Bacteria</taxon>
        <taxon>Pseudomonadati</taxon>
        <taxon>Pseudomonadota</taxon>
        <taxon>Gammaproteobacteria</taxon>
        <taxon>Legionellales</taxon>
        <taxon>Legionellaceae</taxon>
        <taxon>Legionella</taxon>
    </lineage>
</organism>
<dbReference type="RefSeq" id="WP_058479262.1">
    <property type="nucleotide sequence ID" value="NZ_CAAAIQ010000003.1"/>
</dbReference>
<dbReference type="OrthoDB" id="9796171at2"/>
<dbReference type="PATRIC" id="fig|66969.6.peg.444"/>
<dbReference type="STRING" id="66969.Lwal_0413"/>
<dbReference type="CDD" id="cd04301">
    <property type="entry name" value="NAT_SF"/>
    <property type="match status" value="1"/>
</dbReference>
<dbReference type="Proteomes" id="UP000054729">
    <property type="component" value="Unassembled WGS sequence"/>
</dbReference>
<gene>
    <name evidence="2" type="ORF">Lwal_0413</name>
</gene>
<dbReference type="GO" id="GO:0016747">
    <property type="term" value="F:acyltransferase activity, transferring groups other than amino-acyl groups"/>
    <property type="evidence" value="ECO:0007669"/>
    <property type="project" value="InterPro"/>
</dbReference>
<dbReference type="AlphaFoldDB" id="A0A0W1ANN1"/>
<dbReference type="PROSITE" id="PS51186">
    <property type="entry name" value="GNAT"/>
    <property type="match status" value="1"/>
</dbReference>
<dbReference type="Pfam" id="PF13673">
    <property type="entry name" value="Acetyltransf_10"/>
    <property type="match status" value="1"/>
</dbReference>
<sequence length="148" mass="16807">MIQYNWYKFSELSLNQLYSILATRAEVFVVDQKCQYQDPDGKDSQAIHLLGTEGGHLQAYLRLFPPSTPSSPVVFGRVLTARSARSKGYGKLLIEELLKYCQANYPSANITCSAQHYLLHFYESFGFKALGEIYDDVGIPHIDMVFKN</sequence>
<keyword evidence="3" id="KW-1185">Reference proteome</keyword>
<dbReference type="EMBL" id="LNZB01000006">
    <property type="protein sequence ID" value="KTD82935.1"/>
    <property type="molecule type" value="Genomic_DNA"/>
</dbReference>
<name>A0A0W1ANN1_9GAMM</name>
<dbReference type="SUPFAM" id="SSF55729">
    <property type="entry name" value="Acyl-CoA N-acyltransferases (Nat)"/>
    <property type="match status" value="1"/>
</dbReference>
<feature type="domain" description="N-acetyltransferase" evidence="1">
    <location>
        <begin position="7"/>
        <end position="148"/>
    </location>
</feature>